<accession>A0ACA9SGP7</accession>
<keyword evidence="2" id="KW-1185">Reference proteome</keyword>
<evidence type="ECO:0000313" key="1">
    <source>
        <dbReference type="EMBL" id="CAG8839232.1"/>
    </source>
</evidence>
<gene>
    <name evidence="1" type="ORF">RPERSI_LOCUS30970</name>
</gene>
<name>A0ACA9SGP7_9GLOM</name>
<organism evidence="1 2">
    <name type="scientific">Racocetra persica</name>
    <dbReference type="NCBI Taxonomy" id="160502"/>
    <lineage>
        <taxon>Eukaryota</taxon>
        <taxon>Fungi</taxon>
        <taxon>Fungi incertae sedis</taxon>
        <taxon>Mucoromycota</taxon>
        <taxon>Glomeromycotina</taxon>
        <taxon>Glomeromycetes</taxon>
        <taxon>Diversisporales</taxon>
        <taxon>Gigasporaceae</taxon>
        <taxon>Racocetra</taxon>
    </lineage>
</organism>
<comment type="caution">
    <text evidence="1">The sequence shown here is derived from an EMBL/GenBank/DDBJ whole genome shotgun (WGS) entry which is preliminary data.</text>
</comment>
<dbReference type="EMBL" id="CAJVQC010122982">
    <property type="protein sequence ID" value="CAG8839232.1"/>
    <property type="molecule type" value="Genomic_DNA"/>
</dbReference>
<proteinExistence type="predicted"/>
<dbReference type="Proteomes" id="UP000789920">
    <property type="component" value="Unassembled WGS sequence"/>
</dbReference>
<evidence type="ECO:0000313" key="2">
    <source>
        <dbReference type="Proteomes" id="UP000789920"/>
    </source>
</evidence>
<reference evidence="1" key="1">
    <citation type="submission" date="2021-06" db="EMBL/GenBank/DDBJ databases">
        <authorList>
            <person name="Kallberg Y."/>
            <person name="Tangrot J."/>
            <person name="Rosling A."/>
        </authorList>
    </citation>
    <scope>NUCLEOTIDE SEQUENCE</scope>
    <source>
        <strain evidence="1">MA461A</strain>
    </source>
</reference>
<sequence>QFNQILILYGYPDSSIMALDVLKFEWSSPTISNGGPNTTLCFTSILIGSYIFIAFGEP</sequence>
<feature type="non-terminal residue" evidence="1">
    <location>
        <position position="58"/>
    </location>
</feature>
<protein>
    <submittedName>
        <fullName evidence="1">26610_t:CDS:1</fullName>
    </submittedName>
</protein>
<feature type="non-terminal residue" evidence="1">
    <location>
        <position position="1"/>
    </location>
</feature>